<proteinExistence type="predicted"/>
<name>A0ABW6ZRD1_9HYPH</name>
<accession>A0ABW6ZRD1</accession>
<dbReference type="Proteomes" id="UP001604043">
    <property type="component" value="Unassembled WGS sequence"/>
</dbReference>
<gene>
    <name evidence="2" type="ORF">V5F30_25295</name>
</gene>
<evidence type="ECO:0000313" key="2">
    <source>
        <dbReference type="EMBL" id="MFG1255553.1"/>
    </source>
</evidence>
<protein>
    <submittedName>
        <fullName evidence="2">Uncharacterized protein</fullName>
    </submittedName>
</protein>
<organism evidence="2 3">
    <name type="scientific">Xanthobacter aminoxidans</name>
    <dbReference type="NCBI Taxonomy" id="186280"/>
    <lineage>
        <taxon>Bacteria</taxon>
        <taxon>Pseudomonadati</taxon>
        <taxon>Pseudomonadota</taxon>
        <taxon>Alphaproteobacteria</taxon>
        <taxon>Hyphomicrobiales</taxon>
        <taxon>Xanthobacteraceae</taxon>
        <taxon>Xanthobacter</taxon>
    </lineage>
</organism>
<feature type="transmembrane region" description="Helical" evidence="1">
    <location>
        <begin position="112"/>
        <end position="135"/>
    </location>
</feature>
<dbReference type="EMBL" id="JBAFUR010000011">
    <property type="protein sequence ID" value="MFG1255553.1"/>
    <property type="molecule type" value="Genomic_DNA"/>
</dbReference>
<keyword evidence="1" id="KW-0472">Membrane</keyword>
<keyword evidence="3" id="KW-1185">Reference proteome</keyword>
<comment type="caution">
    <text evidence="2">The sequence shown here is derived from an EMBL/GenBank/DDBJ whole genome shotgun (WGS) entry which is preliminary data.</text>
</comment>
<evidence type="ECO:0000313" key="3">
    <source>
        <dbReference type="Proteomes" id="UP001604043"/>
    </source>
</evidence>
<evidence type="ECO:0000256" key="1">
    <source>
        <dbReference type="SAM" id="Phobius"/>
    </source>
</evidence>
<feature type="transmembrane region" description="Helical" evidence="1">
    <location>
        <begin position="49"/>
        <end position="75"/>
    </location>
</feature>
<keyword evidence="1" id="KW-0812">Transmembrane</keyword>
<sequence length="153" mass="15612">MGGDAKAWRRAATAYAGITALLSSVSMLGDRLVPGQTDARAAQLAGDALPVFAILGALALLLSPVAWSGAFKVLGEFRRGVGRLPDYGPHPGTGLLIALTGAGALAGSRGGLMGAIGGAAFMFICIGAMFAFGAVDRARGQARLDRKRRGEDR</sequence>
<keyword evidence="1" id="KW-1133">Transmembrane helix</keyword>
<dbReference type="RefSeq" id="WP_394010298.1">
    <property type="nucleotide sequence ID" value="NZ_JBAFUR010000011.1"/>
</dbReference>
<reference evidence="2 3" key="1">
    <citation type="submission" date="2024-02" db="EMBL/GenBank/DDBJ databases">
        <title>Expansion and revision of Xanthobacter and proposal of Roseixanthobacter gen. nov.</title>
        <authorList>
            <person name="Soltysiak M.P.M."/>
            <person name="Jalihal A."/>
            <person name="Ory A."/>
            <person name="Chrisophersen C."/>
            <person name="Lee A.D."/>
            <person name="Boulton J."/>
            <person name="Springer M."/>
        </authorList>
    </citation>
    <scope>NUCLEOTIDE SEQUENCE [LARGE SCALE GENOMIC DNA]</scope>
    <source>
        <strain evidence="2 3">CB5</strain>
    </source>
</reference>